<dbReference type="PANTHER" id="PTHR35580:SF1">
    <property type="entry name" value="PHYTASE-LIKE DOMAIN-CONTAINING PROTEIN"/>
    <property type="match status" value="1"/>
</dbReference>
<dbReference type="Pfam" id="PF25778">
    <property type="entry name" value="DUF7948"/>
    <property type="match status" value="1"/>
</dbReference>
<keyword evidence="1" id="KW-0732">Signal</keyword>
<sequence>MQKTLRLLFISFLIIVRAAGHSGAAPAYFIENKGQWGKDVLFRAAIPRGFLFLKENSLLYVLYDGAKVSALHAQGYGHLPATRLDMSAPGIRAHGVEVKFLNVSVNVSYRKVKESKTLFNYFLGNDSGKWAAGARGYEEVVYEDIYPDIDLRIYLNQAKLKYEFIVGPGADASKISFQYKGADKVALNEAGQIVVKTSVGDFREAQPYSFQQQADARITEVPSAFRLSGDNTAHFELPGGYNKSLPLTIDPELVFSTYSGSAADNWGHTATYDDEGNLYSGGTVFGTDFPATTGAFQVKFEGLVDVSLMKFNPDGSDLLYATFLGGDQTDVPASLIVNNRKELLVLGTTSSKDFPVGANAFQRVFGGGVNIEPISGLRLANGGDLFVSKLNAAGNQLTGSTFVGGNGNDGVSITDNVTIRNYGDSFRGEIGVDGNDQVYVVSSTNSANFPLKNPAQARLAGGQDGVVVKLSAGLDQLLWATYLGGDKWDAAYSLKLAVDGEVYVAGISQSGNMQVKPGAYQSALKGLEDGFVARFANDRLSALTYLGTDKEDGAYLLDLDQAGQVYVYGLTMGSYPVSKGVYQNAKSGQFVHALNAALTQSLFSTVIGSGRGTPDISPTAFLVSECGNIYLAGWGGNVNSGTANNPASTTTGLPVTDDAIQTATNGSNFYIAILEQGAKSLLYATFFGSLSRDTRLQGDHVDGGTSRFDKNGMIYHATCACGGSHFPTTPQAWSETNNSDNCNNAAFKIDIDRLKADFDVYAGQTKDVLKGCAPLELTFVNTSDGGVDYIWEVNGATISRDKGQSEYTFTKPGEYTVKLTAYNRLSCKRMDFAEKKIVVETLATKVTGDTTVCENTAVKLSASGGTQYKWSPAAGLDNAGIPGPVATVKETVEYSVEISNAAGCKVTERVKINVEKKTDFVGLPDTEVCQGATVTLTVSGNAPQYKWHATTGLEETIGKTVTVKPTQTTTYLIEGLYEDGCRPIREITVKVDQSYAPDFEMVRSGGACNEPFFYSFTSKNGKAHSYEWNMGTGSPVTDPEVKNYIYEVPGEYTVTLTAYNATGCSLTTSRKINAEPAFTLSNVITPNGDGKNDFFIVPVASSTLEIFNRWGKSIFKSADYKNDWGKGIANGTYLYVVDTPQGNHCKGWVEVLE</sequence>
<dbReference type="Gene3D" id="2.60.40.10">
    <property type="entry name" value="Immunoglobulins"/>
    <property type="match status" value="2"/>
</dbReference>
<feature type="chain" id="PRO_5043325050" evidence="1">
    <location>
        <begin position="19"/>
        <end position="1153"/>
    </location>
</feature>
<organism evidence="3">
    <name type="scientific">Dyadobacter sp. 676</name>
    <dbReference type="NCBI Taxonomy" id="3088362"/>
    <lineage>
        <taxon>Bacteria</taxon>
        <taxon>Pseudomonadati</taxon>
        <taxon>Bacteroidota</taxon>
        <taxon>Cytophagia</taxon>
        <taxon>Cytophagales</taxon>
        <taxon>Spirosomataceae</taxon>
        <taxon>Dyadobacter</taxon>
    </lineage>
</organism>
<protein>
    <submittedName>
        <fullName evidence="3">Gliding motility-associated C-terminal domain-containing protein</fullName>
    </submittedName>
</protein>
<dbReference type="Pfam" id="PF13585">
    <property type="entry name" value="CHU_C"/>
    <property type="match status" value="1"/>
</dbReference>
<dbReference type="InterPro" id="IPR000601">
    <property type="entry name" value="PKD_dom"/>
</dbReference>
<dbReference type="InterPro" id="IPR057708">
    <property type="entry name" value="DUF7948"/>
</dbReference>
<dbReference type="InterPro" id="IPR013783">
    <property type="entry name" value="Ig-like_fold"/>
</dbReference>
<dbReference type="Pfam" id="PF00801">
    <property type="entry name" value="PKD"/>
    <property type="match status" value="2"/>
</dbReference>
<dbReference type="CDD" id="cd00146">
    <property type="entry name" value="PKD"/>
    <property type="match status" value="1"/>
</dbReference>
<dbReference type="RefSeq" id="WP_353717956.1">
    <property type="nucleotide sequence ID" value="NZ_CP159289.1"/>
</dbReference>
<proteinExistence type="predicted"/>
<feature type="domain" description="PKD" evidence="2">
    <location>
        <begin position="1020"/>
        <end position="1072"/>
    </location>
</feature>
<dbReference type="AlphaFoldDB" id="A0AAU8FDP0"/>
<feature type="domain" description="PKD" evidence="2">
    <location>
        <begin position="781"/>
        <end position="826"/>
    </location>
</feature>
<gene>
    <name evidence="3" type="ORF">ABV298_20080</name>
</gene>
<feature type="signal peptide" evidence="1">
    <location>
        <begin position="1"/>
        <end position="18"/>
    </location>
</feature>
<evidence type="ECO:0000313" key="3">
    <source>
        <dbReference type="EMBL" id="XCH22629.1"/>
    </source>
</evidence>
<dbReference type="EMBL" id="CP159289">
    <property type="protein sequence ID" value="XCH22629.1"/>
    <property type="molecule type" value="Genomic_DNA"/>
</dbReference>
<dbReference type="SUPFAM" id="SSF49299">
    <property type="entry name" value="PKD domain"/>
    <property type="match status" value="2"/>
</dbReference>
<dbReference type="InterPro" id="IPR035986">
    <property type="entry name" value="PKD_dom_sf"/>
</dbReference>
<dbReference type="InterPro" id="IPR052918">
    <property type="entry name" value="Motility_Chemotaxis_Reg"/>
</dbReference>
<dbReference type="InterPro" id="IPR022409">
    <property type="entry name" value="PKD/Chitinase_dom"/>
</dbReference>
<evidence type="ECO:0000259" key="2">
    <source>
        <dbReference type="PROSITE" id="PS50093"/>
    </source>
</evidence>
<dbReference type="SMART" id="SM00089">
    <property type="entry name" value="PKD"/>
    <property type="match status" value="2"/>
</dbReference>
<accession>A0AAU8FDP0</accession>
<dbReference type="PROSITE" id="PS50093">
    <property type="entry name" value="PKD"/>
    <property type="match status" value="2"/>
</dbReference>
<name>A0AAU8FDP0_9BACT</name>
<reference evidence="3" key="1">
    <citation type="submission" date="2024-06" db="EMBL/GenBank/DDBJ databases">
        <title>Sequencing and assembly of the genome of Dyadobacter sp. strain 676, a symbiont of Cyamopsis tetragonoloba.</title>
        <authorList>
            <person name="Guro P."/>
            <person name="Sazanova A."/>
            <person name="Kuznetsova I."/>
            <person name="Belimov A."/>
            <person name="Safronova V."/>
        </authorList>
    </citation>
    <scope>NUCLEOTIDE SEQUENCE</scope>
    <source>
        <strain evidence="3">676</strain>
    </source>
</reference>
<dbReference type="PANTHER" id="PTHR35580">
    <property type="entry name" value="CELL SURFACE GLYCOPROTEIN (S-LAYER PROTEIN)-LIKE PROTEIN"/>
    <property type="match status" value="1"/>
</dbReference>
<evidence type="ECO:0000256" key="1">
    <source>
        <dbReference type="SAM" id="SignalP"/>
    </source>
</evidence>